<dbReference type="SUPFAM" id="SSF56672">
    <property type="entry name" value="DNA/RNA polymerases"/>
    <property type="match status" value="1"/>
</dbReference>
<evidence type="ECO:0000313" key="4">
    <source>
        <dbReference type="Proteomes" id="UP000288805"/>
    </source>
</evidence>
<feature type="domain" description="Reverse transcriptase Ty1/copia-type" evidence="2">
    <location>
        <begin position="133"/>
        <end position="173"/>
    </location>
</feature>
<gene>
    <name evidence="3" type="primary">RE2_1171</name>
    <name evidence="3" type="ORF">CK203_032704</name>
</gene>
<name>A0A438I8J0_VITVI</name>
<feature type="region of interest" description="Disordered" evidence="1">
    <location>
        <begin position="1"/>
        <end position="61"/>
    </location>
</feature>
<evidence type="ECO:0000313" key="3">
    <source>
        <dbReference type="EMBL" id="RVW93035.1"/>
    </source>
</evidence>
<feature type="domain" description="Reverse transcriptase Ty1/copia-type" evidence="2">
    <location>
        <begin position="180"/>
        <end position="261"/>
    </location>
</feature>
<dbReference type="InterPro" id="IPR013103">
    <property type="entry name" value="RVT_2"/>
</dbReference>
<accession>A0A438I8J0</accession>
<evidence type="ECO:0000256" key="1">
    <source>
        <dbReference type="SAM" id="MobiDB-lite"/>
    </source>
</evidence>
<reference evidence="3 4" key="1">
    <citation type="journal article" date="2018" name="PLoS Genet.">
        <title>Population sequencing reveals clonal diversity and ancestral inbreeding in the grapevine cultivar Chardonnay.</title>
        <authorList>
            <person name="Roach M.J."/>
            <person name="Johnson D.L."/>
            <person name="Bohlmann J."/>
            <person name="van Vuuren H.J."/>
            <person name="Jones S.J."/>
            <person name="Pretorius I.S."/>
            <person name="Schmidt S.A."/>
            <person name="Borneman A.R."/>
        </authorList>
    </citation>
    <scope>NUCLEOTIDE SEQUENCE [LARGE SCALE GENOMIC DNA]</scope>
    <source>
        <strain evidence="4">cv. Chardonnay</strain>
        <tissue evidence="3">Leaf</tissue>
    </source>
</reference>
<dbReference type="InterPro" id="IPR043502">
    <property type="entry name" value="DNA/RNA_pol_sf"/>
</dbReference>
<feature type="compositionally biased region" description="Basic and acidic residues" evidence="1">
    <location>
        <begin position="35"/>
        <end position="54"/>
    </location>
</feature>
<dbReference type="Pfam" id="PF07727">
    <property type="entry name" value="RVT_2"/>
    <property type="match status" value="2"/>
</dbReference>
<dbReference type="EMBL" id="QGNW01000132">
    <property type="protein sequence ID" value="RVW93035.1"/>
    <property type="molecule type" value="Genomic_DNA"/>
</dbReference>
<dbReference type="Proteomes" id="UP000288805">
    <property type="component" value="Unassembled WGS sequence"/>
</dbReference>
<protein>
    <submittedName>
        <fullName evidence="3">Retrovirus-related Pol polyprotein from transposon RE2</fullName>
    </submittedName>
</protein>
<comment type="caution">
    <text evidence="3">The sequence shown here is derived from an EMBL/GenBank/DDBJ whole genome shotgun (WGS) entry which is preliminary data.</text>
</comment>
<dbReference type="AlphaFoldDB" id="A0A438I8J0"/>
<organism evidence="3 4">
    <name type="scientific">Vitis vinifera</name>
    <name type="common">Grape</name>
    <dbReference type="NCBI Taxonomy" id="29760"/>
    <lineage>
        <taxon>Eukaryota</taxon>
        <taxon>Viridiplantae</taxon>
        <taxon>Streptophyta</taxon>
        <taxon>Embryophyta</taxon>
        <taxon>Tracheophyta</taxon>
        <taxon>Spermatophyta</taxon>
        <taxon>Magnoliopsida</taxon>
        <taxon>eudicotyledons</taxon>
        <taxon>Gunneridae</taxon>
        <taxon>Pentapetalae</taxon>
        <taxon>rosids</taxon>
        <taxon>Vitales</taxon>
        <taxon>Vitaceae</taxon>
        <taxon>Viteae</taxon>
        <taxon>Vitis</taxon>
    </lineage>
</organism>
<proteinExistence type="predicted"/>
<sequence length="291" mass="33778">MEEEPGMSGPKQRRKVTRDEEEAFPRHTQVSAKEGSCRRRPEEAKRRLAEAEMPKKRKCRSRFRRGLTGLRSARRHRTSLLIEAQHQKVGHAPSHADTWDSGRRRKTVRGSVFGSDALRKVANLLFALLMMWSLEEEVFMRLPLGFCKEEEETRVCKLKKSLYGLKQSSRAFLIDLQRMTILIVYVNDIILTGDDTREVERLKKVLATEFKVKDLGQMWYFLGMKVARSRKGISISQRKYVLDLLTEIGMLGCKPSDSPIKASKMTESDGKPLDRERYQRLVGRLIYFFSH</sequence>
<evidence type="ECO:0000259" key="2">
    <source>
        <dbReference type="Pfam" id="PF07727"/>
    </source>
</evidence>